<proteinExistence type="predicted"/>
<name>A0A839GPB3_9BACT</name>
<dbReference type="Pfam" id="PF03544">
    <property type="entry name" value="TonB_C"/>
    <property type="match status" value="1"/>
</dbReference>
<accession>A0A839GPB3</accession>
<dbReference type="RefSeq" id="WP_182514540.1">
    <property type="nucleotide sequence ID" value="NZ_JACJIQ010000031.1"/>
</dbReference>
<keyword evidence="3" id="KW-1185">Reference proteome</keyword>
<dbReference type="AlphaFoldDB" id="A0A839GPB3"/>
<evidence type="ECO:0000313" key="3">
    <source>
        <dbReference type="Proteomes" id="UP000563094"/>
    </source>
</evidence>
<evidence type="ECO:0000313" key="2">
    <source>
        <dbReference type="EMBL" id="MBA9079803.1"/>
    </source>
</evidence>
<dbReference type="PANTHER" id="PTHR33446:SF2">
    <property type="entry name" value="PROTEIN TONB"/>
    <property type="match status" value="1"/>
</dbReference>
<dbReference type="PANTHER" id="PTHR33446">
    <property type="entry name" value="PROTEIN TONB-RELATED"/>
    <property type="match status" value="1"/>
</dbReference>
<dbReference type="GO" id="GO:0098797">
    <property type="term" value="C:plasma membrane protein complex"/>
    <property type="evidence" value="ECO:0007669"/>
    <property type="project" value="TreeGrafter"/>
</dbReference>
<feature type="domain" description="TonB C-terminal" evidence="1">
    <location>
        <begin position="176"/>
        <end position="237"/>
    </location>
</feature>
<comment type="caution">
    <text evidence="2">The sequence shown here is derived from an EMBL/GenBank/DDBJ whole genome shotgun (WGS) entry which is preliminary data.</text>
</comment>
<dbReference type="SUPFAM" id="SSF82185">
    <property type="entry name" value="Histone H3 K4-specific methyltransferase SET7/9 N-terminal domain"/>
    <property type="match status" value="1"/>
</dbReference>
<dbReference type="SUPFAM" id="SSF74653">
    <property type="entry name" value="TolA/TonB C-terminal domain"/>
    <property type="match status" value="1"/>
</dbReference>
<dbReference type="Gene3D" id="3.90.930.1">
    <property type="match status" value="1"/>
</dbReference>
<organism evidence="2 3">
    <name type="scientific">Rufibacter quisquiliarum</name>
    <dbReference type="NCBI Taxonomy" id="1549639"/>
    <lineage>
        <taxon>Bacteria</taxon>
        <taxon>Pseudomonadati</taxon>
        <taxon>Bacteroidota</taxon>
        <taxon>Cytophagia</taxon>
        <taxon>Cytophagales</taxon>
        <taxon>Hymenobacteraceae</taxon>
        <taxon>Rufibacter</taxon>
    </lineage>
</organism>
<dbReference type="Proteomes" id="UP000563094">
    <property type="component" value="Unassembled WGS sequence"/>
</dbReference>
<dbReference type="Gene3D" id="3.30.1150.10">
    <property type="match status" value="1"/>
</dbReference>
<dbReference type="InterPro" id="IPR051045">
    <property type="entry name" value="TonB-dependent_transducer"/>
</dbReference>
<gene>
    <name evidence="2" type="ORF">FHS90_004544</name>
</gene>
<reference evidence="2 3" key="1">
    <citation type="submission" date="2020-08" db="EMBL/GenBank/DDBJ databases">
        <title>Genomic Encyclopedia of Type Strains, Phase IV (KMG-IV): sequencing the most valuable type-strain genomes for metagenomic binning, comparative biology and taxonomic classification.</title>
        <authorList>
            <person name="Goeker M."/>
        </authorList>
    </citation>
    <scope>NUCLEOTIDE SEQUENCE [LARGE SCALE GENOMIC DNA]</scope>
    <source>
        <strain evidence="2 3">DSM 29854</strain>
    </source>
</reference>
<dbReference type="EMBL" id="JACJIQ010000031">
    <property type="protein sequence ID" value="MBA9079803.1"/>
    <property type="molecule type" value="Genomic_DNA"/>
</dbReference>
<dbReference type="InterPro" id="IPR037682">
    <property type="entry name" value="TonB_C"/>
</dbReference>
<sequence>MDEDFEPVPQAQATYYRIRQVTDAQTGRGYQKDFFLTGEKVEEINFSKMDSLREGLSAKWFKNGQLKERDIYVQGVREGKSEAWFENGQQRWVYTYLNGKPHGILQSFHSNSQLKRHDVYKQGKLIEGHCYDENGKKIPHFYYEIMPEFPGGFQEMMRFLARNMKKEFMKGPDKVDGLAVVTFVIDEKGEVTSVKVKRTTHAFLGDIGVRVVQSMPRWKPGLQDGEPVPVKFTVPVRSVATN</sequence>
<dbReference type="GO" id="GO:0055085">
    <property type="term" value="P:transmembrane transport"/>
    <property type="evidence" value="ECO:0007669"/>
    <property type="project" value="InterPro"/>
</dbReference>
<dbReference type="GO" id="GO:0031992">
    <property type="term" value="F:energy transducer activity"/>
    <property type="evidence" value="ECO:0007669"/>
    <property type="project" value="TreeGrafter"/>
</dbReference>
<protein>
    <recommendedName>
        <fullName evidence="1">TonB C-terminal domain-containing protein</fullName>
    </recommendedName>
</protein>
<evidence type="ECO:0000259" key="1">
    <source>
        <dbReference type="Pfam" id="PF03544"/>
    </source>
</evidence>